<reference evidence="2 3" key="1">
    <citation type="submission" date="2013-02" db="EMBL/GenBank/DDBJ databases">
        <title>A novel strain isolated from Lonar lake, Maharashtra, India.</title>
        <authorList>
            <person name="Singh A."/>
        </authorList>
    </citation>
    <scope>NUCLEOTIDE SEQUENCE [LARGE SCALE GENOMIC DNA]</scope>
    <source>
        <strain evidence="2 3">AK24</strain>
    </source>
</reference>
<keyword evidence="1" id="KW-1133">Transmembrane helix</keyword>
<dbReference type="STRING" id="1232681.ADIS_2203"/>
<sequence>MNRTTTALFVFFFLYIFMVASNCHSQVLENYDSRISYLPPSEFYSASVGVQVAVDLGSFPLSTLMVHLPQGSSLFLDTILWFQTSRDTTLMLPLKDAQQALSMEAGEMVLTIYRKGIQKKDVSVQKMGPIVSDRGVTASQLLLLDSYSTRNRDVFEEFFYSALLLLLLLAALFKVINPLVLPMFLNPRYLVSSEDFTEGGSFTKLFNNALLYYLLMLNMLLMLLFLTISKHLDIAPLGIQLSNDLNHYYFLWIAGTLILMFASFLKFIWLRMNVFIFGISRFEIPHFLFILRVLSISLVLILLVMLVVLANGYSSMGDLAVFFNKAFTGYYLLSLALLATLMRKRLSFKNYHLFSYICTSELIPFLVISRLLIG</sequence>
<dbReference type="RefSeq" id="WP_010854341.1">
    <property type="nucleotide sequence ID" value="NZ_AQHR01000059.1"/>
</dbReference>
<proteinExistence type="predicted"/>
<feature type="transmembrane region" description="Helical" evidence="1">
    <location>
        <begin position="158"/>
        <end position="180"/>
    </location>
</feature>
<gene>
    <name evidence="2" type="ORF">ADIS_2203</name>
</gene>
<feature type="transmembrane region" description="Helical" evidence="1">
    <location>
        <begin position="210"/>
        <end position="229"/>
    </location>
</feature>
<feature type="transmembrane region" description="Helical" evidence="1">
    <location>
        <begin position="249"/>
        <end position="269"/>
    </location>
</feature>
<keyword evidence="1" id="KW-0812">Transmembrane</keyword>
<dbReference type="Pfam" id="PF14093">
    <property type="entry name" value="DUF4271"/>
    <property type="match status" value="1"/>
</dbReference>
<dbReference type="Proteomes" id="UP000013909">
    <property type="component" value="Unassembled WGS sequence"/>
</dbReference>
<keyword evidence="1" id="KW-0472">Membrane</keyword>
<comment type="caution">
    <text evidence="2">The sequence shown here is derived from an EMBL/GenBank/DDBJ whole genome shotgun (WGS) entry which is preliminary data.</text>
</comment>
<organism evidence="2 3">
    <name type="scientific">Lunatimonas lonarensis</name>
    <dbReference type="NCBI Taxonomy" id="1232681"/>
    <lineage>
        <taxon>Bacteria</taxon>
        <taxon>Pseudomonadati</taxon>
        <taxon>Bacteroidota</taxon>
        <taxon>Cytophagia</taxon>
        <taxon>Cytophagales</taxon>
        <taxon>Cyclobacteriaceae</taxon>
    </lineage>
</organism>
<feature type="transmembrane region" description="Helical" evidence="1">
    <location>
        <begin position="322"/>
        <end position="341"/>
    </location>
</feature>
<accession>R7ZT80</accession>
<keyword evidence="3" id="KW-1185">Reference proteome</keyword>
<dbReference type="EMBL" id="AQHR01000059">
    <property type="protein sequence ID" value="EON77335.1"/>
    <property type="molecule type" value="Genomic_DNA"/>
</dbReference>
<feature type="transmembrane region" description="Helical" evidence="1">
    <location>
        <begin position="353"/>
        <end position="373"/>
    </location>
</feature>
<name>R7ZT80_9BACT</name>
<evidence type="ECO:0000313" key="2">
    <source>
        <dbReference type="EMBL" id="EON77335.1"/>
    </source>
</evidence>
<protein>
    <submittedName>
        <fullName evidence="2">Membrane protein, putative</fullName>
    </submittedName>
</protein>
<evidence type="ECO:0000313" key="3">
    <source>
        <dbReference type="Proteomes" id="UP000013909"/>
    </source>
</evidence>
<feature type="transmembrane region" description="Helical" evidence="1">
    <location>
        <begin position="289"/>
        <end position="310"/>
    </location>
</feature>
<dbReference type="InterPro" id="IPR025367">
    <property type="entry name" value="DUF4271"/>
</dbReference>
<dbReference type="AlphaFoldDB" id="R7ZT80"/>
<dbReference type="OrthoDB" id="975088at2"/>
<evidence type="ECO:0000256" key="1">
    <source>
        <dbReference type="SAM" id="Phobius"/>
    </source>
</evidence>